<evidence type="ECO:0000313" key="2">
    <source>
        <dbReference type="Proteomes" id="UP000030341"/>
    </source>
</evidence>
<dbReference type="Proteomes" id="UP000030341">
    <property type="component" value="Chromosome 1"/>
</dbReference>
<dbReference type="RefSeq" id="WP_038641754.1">
    <property type="nucleotide sequence ID" value="NZ_CP009888.1"/>
</dbReference>
<organism evidence="1 2">
    <name type="scientific">Pseudoalteromonas piratica</name>
    <dbReference type="NCBI Taxonomy" id="1348114"/>
    <lineage>
        <taxon>Bacteria</taxon>
        <taxon>Pseudomonadati</taxon>
        <taxon>Pseudomonadota</taxon>
        <taxon>Gammaproteobacteria</taxon>
        <taxon>Alteromonadales</taxon>
        <taxon>Pseudoalteromonadaceae</taxon>
        <taxon>Pseudoalteromonas</taxon>
    </lineage>
</organism>
<dbReference type="eggNOG" id="COG3103">
    <property type="taxonomic scope" value="Bacteria"/>
</dbReference>
<proteinExistence type="predicted"/>
<dbReference type="STRING" id="1348114.OM33_11255"/>
<keyword evidence="2" id="KW-1185">Reference proteome</keyword>
<evidence type="ECO:0000313" key="1">
    <source>
        <dbReference type="EMBL" id="AIY65665.1"/>
    </source>
</evidence>
<dbReference type="AlphaFoldDB" id="A0A0A7EG78"/>
<dbReference type="OrthoDB" id="6401064at2"/>
<sequence length="167" mass="18506">MKHLELFLLSMSLIIYSVDIPAEDASLPTSKSAIVAIETNLHKKPTVKSAILVEKTPGESLKIGKRHRAWYFVEDNNYPNAWVKMLAVQLAVEPRRAGELGVVSLFESMTTKPTASTAVRGFDQHAFDQVTPNKARLTTLNTFKPSKSELNRFIADGKLIAAEVPNE</sequence>
<protein>
    <recommendedName>
        <fullName evidence="3">SH3b domain-containing protein</fullName>
    </recommendedName>
</protein>
<accession>A0A0A7EG78</accession>
<evidence type="ECO:0008006" key="3">
    <source>
        <dbReference type="Google" id="ProtNLM"/>
    </source>
</evidence>
<name>A0A0A7EG78_9GAMM</name>
<dbReference type="HOGENOM" id="CLU_1593192_0_0_6"/>
<reference evidence="1 2" key="1">
    <citation type="submission" date="2014-11" db="EMBL/GenBank/DDBJ databases">
        <title>Complete Genome Sequence of Pseudoalteromonas sp. Strain OCN003 Isolated from Kaneohe Bay, Oahu, Hawaii.</title>
        <authorList>
            <person name="Beurmann S."/>
            <person name="Videau P."/>
            <person name="Ushijima B."/>
            <person name="Smith A.M."/>
            <person name="Aeby G.S."/>
            <person name="Callahan S.M."/>
            <person name="Belcaid M."/>
        </authorList>
    </citation>
    <scope>NUCLEOTIDE SEQUENCE [LARGE SCALE GENOMIC DNA]</scope>
    <source>
        <strain evidence="1 2">OCN003</strain>
    </source>
</reference>
<dbReference type="EMBL" id="CP009888">
    <property type="protein sequence ID" value="AIY65665.1"/>
    <property type="molecule type" value="Genomic_DNA"/>
</dbReference>
<dbReference type="KEGG" id="pseo:OM33_11255"/>
<gene>
    <name evidence="1" type="ORF">OM33_11255</name>
</gene>